<reference evidence="4 5" key="1">
    <citation type="submission" date="2018-12" db="EMBL/GenBank/DDBJ databases">
        <authorList>
            <person name="Toschakov S.V."/>
        </authorList>
    </citation>
    <scope>NUCLEOTIDE SEQUENCE [LARGE SCALE GENOMIC DNA]</scope>
    <source>
        <strain evidence="4 5">GM2012</strain>
    </source>
</reference>
<dbReference type="AlphaFoldDB" id="A0A432MEB6"/>
<evidence type="ECO:0000256" key="2">
    <source>
        <dbReference type="SAM" id="SignalP"/>
    </source>
</evidence>
<dbReference type="Proteomes" id="UP000280296">
    <property type="component" value="Unassembled WGS sequence"/>
</dbReference>
<evidence type="ECO:0000313" key="5">
    <source>
        <dbReference type="Proteomes" id="UP000280296"/>
    </source>
</evidence>
<dbReference type="SUPFAM" id="SSF50939">
    <property type="entry name" value="Sialidases"/>
    <property type="match status" value="1"/>
</dbReference>
<reference evidence="4 5" key="2">
    <citation type="submission" date="2019-01" db="EMBL/GenBank/DDBJ databases">
        <title>Tautonia sociabilis, a novel thermotolerant planctomycete of Isosphaeraceae family, isolated from a 4000 m deep subterranean habitat.</title>
        <authorList>
            <person name="Kovaleva O.L."/>
            <person name="Elcheninov A.G."/>
            <person name="Van Heerden E."/>
            <person name="Toshchakov S.V."/>
            <person name="Novikov A."/>
            <person name="Bonch-Osmolovskaya E.A."/>
            <person name="Kublanov I.V."/>
        </authorList>
    </citation>
    <scope>NUCLEOTIDE SEQUENCE [LARGE SCALE GENOMIC DNA]</scope>
    <source>
        <strain evidence="4 5">GM2012</strain>
    </source>
</reference>
<comment type="caution">
    <text evidence="4">The sequence shown here is derived from an EMBL/GenBank/DDBJ whole genome shotgun (WGS) entry which is preliminary data.</text>
</comment>
<dbReference type="Pfam" id="PF13088">
    <property type="entry name" value="BNR_2"/>
    <property type="match status" value="1"/>
</dbReference>
<evidence type="ECO:0000313" key="4">
    <source>
        <dbReference type="EMBL" id="RUL83573.1"/>
    </source>
</evidence>
<gene>
    <name evidence="4" type="ORF">TsocGM_21960</name>
</gene>
<sequence>MHRKALSQAVLVSGLAALGGLASTAVATPPGPGPVPVIAPDGPDRGARQPQAAVDAEGRIFVAFGRGNTVRCAVSTDGGKTFEVATVGSVDSLALGMRRGPRVAATGRAVVVTAIGGKEGGGRDGDLLAWRSADGGRTWSGPARANAVDGSAREGLHGMAAGPEGRVFCTWLDLRGGKTELYGARSEDGGTTWEPDVLVYRSPAGSVCECCHPSAAYAPDGMLYVMWRNQLHGSRDLYLTSSTDGGETFGPAEKLGLGTWPLDACPMDGGALAAGPGGRVQTVWMRDGAMFAARPGEAERPLGGGIQGWTALGPGGGYSVWLERRPGRLLALIPEGPAPLTLAERANDPVVAAAPGGRGPVVAVWEANAEEGGILSLVLDPPAGDAAR</sequence>
<evidence type="ECO:0000259" key="3">
    <source>
        <dbReference type="Pfam" id="PF13088"/>
    </source>
</evidence>
<proteinExistence type="predicted"/>
<dbReference type="EMBL" id="RYZH01000058">
    <property type="protein sequence ID" value="RUL83573.1"/>
    <property type="molecule type" value="Genomic_DNA"/>
</dbReference>
<dbReference type="Gene3D" id="2.120.10.10">
    <property type="match status" value="1"/>
</dbReference>
<accession>A0A432MEB6</accession>
<dbReference type="InterPro" id="IPR036278">
    <property type="entry name" value="Sialidase_sf"/>
</dbReference>
<organism evidence="4 5">
    <name type="scientific">Tautonia sociabilis</name>
    <dbReference type="NCBI Taxonomy" id="2080755"/>
    <lineage>
        <taxon>Bacteria</taxon>
        <taxon>Pseudomonadati</taxon>
        <taxon>Planctomycetota</taxon>
        <taxon>Planctomycetia</taxon>
        <taxon>Isosphaerales</taxon>
        <taxon>Isosphaeraceae</taxon>
        <taxon>Tautonia</taxon>
    </lineage>
</organism>
<dbReference type="CDD" id="cd15482">
    <property type="entry name" value="Sialidase_non-viral"/>
    <property type="match status" value="1"/>
</dbReference>
<evidence type="ECO:0000256" key="1">
    <source>
        <dbReference type="SAM" id="MobiDB-lite"/>
    </source>
</evidence>
<feature type="chain" id="PRO_5019359913" evidence="2">
    <location>
        <begin position="28"/>
        <end position="388"/>
    </location>
</feature>
<dbReference type="OrthoDB" id="239169at2"/>
<keyword evidence="2" id="KW-0732">Signal</keyword>
<keyword evidence="5" id="KW-1185">Reference proteome</keyword>
<name>A0A432MEB6_9BACT</name>
<feature type="region of interest" description="Disordered" evidence="1">
    <location>
        <begin position="29"/>
        <end position="50"/>
    </location>
</feature>
<feature type="domain" description="Sialidase" evidence="3">
    <location>
        <begin position="117"/>
        <end position="255"/>
    </location>
</feature>
<dbReference type="InterPro" id="IPR011040">
    <property type="entry name" value="Sialidase"/>
</dbReference>
<protein>
    <submittedName>
        <fullName evidence="4">Exo-alpha-sialidase</fullName>
    </submittedName>
</protein>
<feature type="signal peptide" evidence="2">
    <location>
        <begin position="1"/>
        <end position="27"/>
    </location>
</feature>